<dbReference type="AlphaFoldDB" id="K1KEE2"/>
<dbReference type="EMBL" id="ADMG01000057">
    <property type="protein sequence ID" value="EKB30104.1"/>
    <property type="molecule type" value="Genomic_DNA"/>
</dbReference>
<accession>K1KEE2</accession>
<name>K1KEE2_9BURK</name>
<gene>
    <name evidence="2" type="ORF">HMPREF9465_02280</name>
</gene>
<reference evidence="2 3" key="1">
    <citation type="submission" date="2012-05" db="EMBL/GenBank/DDBJ databases">
        <title>The Genome Sequence of Sutterella wadsworthensis 2_1_59BFAA.</title>
        <authorList>
            <consortium name="The Broad Institute Genome Sequencing Platform"/>
            <person name="Earl A."/>
            <person name="Ward D."/>
            <person name="Feldgarden M."/>
            <person name="Gevers D."/>
            <person name="Daigneault M."/>
            <person name="Strauss J."/>
            <person name="Allen-Vercoe E."/>
            <person name="Walker B."/>
            <person name="Young S.K."/>
            <person name="Zeng Q."/>
            <person name="Gargeya S."/>
            <person name="Fitzgerald M."/>
            <person name="Haas B."/>
            <person name="Abouelleil A."/>
            <person name="Alvarado L."/>
            <person name="Arachchi H.M."/>
            <person name="Berlin A.M."/>
            <person name="Chapman S.B."/>
            <person name="Goldberg J."/>
            <person name="Griggs A."/>
            <person name="Gujja S."/>
            <person name="Hansen M."/>
            <person name="Howarth C."/>
            <person name="Imamovic A."/>
            <person name="Larimer J."/>
            <person name="McCowen C."/>
            <person name="Montmayeur A."/>
            <person name="Murphy C."/>
            <person name="Neiman D."/>
            <person name="Pearson M."/>
            <person name="Priest M."/>
            <person name="Roberts A."/>
            <person name="Saif S."/>
            <person name="Shea T."/>
            <person name="Sisk P."/>
            <person name="Sykes S."/>
            <person name="Wortman J."/>
            <person name="Nusbaum C."/>
            <person name="Birren B."/>
        </authorList>
    </citation>
    <scope>NUCLEOTIDE SEQUENCE [LARGE SCALE GENOMIC DNA]</scope>
    <source>
        <strain evidence="2 3">2_1_59BFAA</strain>
    </source>
</reference>
<dbReference type="eggNOG" id="COG0675">
    <property type="taxonomic scope" value="Bacteria"/>
</dbReference>
<dbReference type="PATRIC" id="fig|742823.3.peg.2281"/>
<evidence type="ECO:0000256" key="1">
    <source>
        <dbReference type="SAM" id="MobiDB-lite"/>
    </source>
</evidence>
<evidence type="ECO:0000313" key="3">
    <source>
        <dbReference type="Proteomes" id="UP000005835"/>
    </source>
</evidence>
<keyword evidence="3" id="KW-1185">Reference proteome</keyword>
<comment type="caution">
    <text evidence="2">The sequence shown here is derived from an EMBL/GenBank/DDBJ whole genome shotgun (WGS) entry which is preliminary data.</text>
</comment>
<evidence type="ECO:0000313" key="2">
    <source>
        <dbReference type="EMBL" id="EKB30104.1"/>
    </source>
</evidence>
<protein>
    <submittedName>
        <fullName evidence="2">Uncharacterized protein</fullName>
    </submittedName>
</protein>
<feature type="compositionally biased region" description="Polar residues" evidence="1">
    <location>
        <begin position="120"/>
        <end position="129"/>
    </location>
</feature>
<proteinExistence type="predicted"/>
<dbReference type="HOGENOM" id="CLU_752115_0_0_4"/>
<feature type="region of interest" description="Disordered" evidence="1">
    <location>
        <begin position="99"/>
        <end position="133"/>
    </location>
</feature>
<organism evidence="2 3">
    <name type="scientific">Sutterella wadsworthensis 2_1_59BFAA</name>
    <dbReference type="NCBI Taxonomy" id="742823"/>
    <lineage>
        <taxon>Bacteria</taxon>
        <taxon>Pseudomonadati</taxon>
        <taxon>Pseudomonadota</taxon>
        <taxon>Betaproteobacteria</taxon>
        <taxon>Burkholderiales</taxon>
        <taxon>Sutterellaceae</taxon>
        <taxon>Sutterella</taxon>
    </lineage>
</organism>
<dbReference type="Proteomes" id="UP000005835">
    <property type="component" value="Unassembled WGS sequence"/>
</dbReference>
<sequence length="368" mass="41719">MPYMKPDTGYMKEARASDRHVKYCRIVRRTLNGVKRWFVQLVVEGLPPVRKVYASKCEVVGIDPGSSRIAYFHERHAAIVEVAPHVDLKEPKIRLLQRRIDRSRRANNPDNYNPDGTVKKGSSTWNTSNRGRRTAAKLAEHHRCLAATRKRDHGELVNDLLQIGGTIKIEKNNYRSFQRCFGRSTNRRGMGEFVEHLKRKAESAGCEVIELNAYKLKMSQYDPATDAYRKKPLKERWHRWGNTGTLVQRDAMSAFLACHATEKGHDRALLLEKWTTAEALLSGSGLCRHEPCSDPEVSKDASGLTKPNCGSKAEREYMVSSPFASVRGIFWGTTPPGGRAHARPPSNTWRSHTTKFVKSDYGIEKAFI</sequence>
<dbReference type="STRING" id="742823.HMPREF9465_02280"/>